<gene>
    <name evidence="17" type="primary">nnrD</name>
    <name evidence="18" type="synonym">nnrE</name>
    <name evidence="22" type="ORF">DFR46_0420</name>
</gene>
<dbReference type="Gene3D" id="3.40.1190.20">
    <property type="match status" value="1"/>
</dbReference>
<accession>A0A3D9FCN7</accession>
<evidence type="ECO:0000256" key="15">
    <source>
        <dbReference type="ARBA" id="ARBA00048238"/>
    </source>
</evidence>
<evidence type="ECO:0000313" key="22">
    <source>
        <dbReference type="EMBL" id="RED15428.1"/>
    </source>
</evidence>
<dbReference type="RefSeq" id="WP_116234950.1">
    <property type="nucleotide sequence ID" value="NZ_QRDP01000004.1"/>
</dbReference>
<keyword evidence="9 18" id="KW-0630">Potassium</keyword>
<keyword evidence="8 17" id="KW-0521">NADP</keyword>
<dbReference type="PANTHER" id="PTHR12592:SF0">
    <property type="entry name" value="ATP-DEPENDENT (S)-NAD(P)H-HYDRATE DEHYDRATASE"/>
    <property type="match status" value="1"/>
</dbReference>
<dbReference type="Proteomes" id="UP000256310">
    <property type="component" value="Unassembled WGS sequence"/>
</dbReference>
<keyword evidence="22" id="KW-0418">Kinase</keyword>
<sequence>MTFRPILTAEEMVAAEGAAMADGVSVEELMERAGRAVADIAWRIAGKSEALILCGPGNNGGDGYVVARLLADRGCKVRVAALAEPRTDVAKAACERWGGPVEPVADAKSAPLLIDALFGTGLMRPLGDTLAKTLAEHVGKARYSIAVDLPSGIETDSGALLSAVPHFDVTVGLGALKPAHLLQPSARYLGRVILGEIGVEASSSLVELGRPGITAPTPGDHKYSRGFVLVAKGAMAGAACLCAGAAMRAGAGYVMLAGPDHGAGPLALVHRPASDPRALADLLADERVNVAAIGPGLGLNEEADARLDEILTSGRRLVLDADALTLMVRRGAECLNALETPPILTPHHGEFVRLFGGGAGNKVERARDAASRSGSVVVYKGSDTVIAAPDGRAAIAPPAPTWLASAGTGDVLTGIVAARYATSGDAFTAACEAVWLHGEAARRAGPFLIADDLVGALPGTLAACLQ</sequence>
<dbReference type="InterPro" id="IPR029056">
    <property type="entry name" value="Ribokinase-like"/>
</dbReference>
<evidence type="ECO:0000256" key="8">
    <source>
        <dbReference type="ARBA" id="ARBA00022857"/>
    </source>
</evidence>
<organism evidence="22 23">
    <name type="scientific">Parasphingopyxis lamellibrachiae</name>
    <dbReference type="NCBI Taxonomy" id="680125"/>
    <lineage>
        <taxon>Bacteria</taxon>
        <taxon>Pseudomonadati</taxon>
        <taxon>Pseudomonadota</taxon>
        <taxon>Alphaproteobacteria</taxon>
        <taxon>Sphingomonadales</taxon>
        <taxon>Sphingomonadaceae</taxon>
        <taxon>Parasphingopyxis</taxon>
    </lineage>
</organism>
<dbReference type="SUPFAM" id="SSF64153">
    <property type="entry name" value="YjeF N-terminal domain-like"/>
    <property type="match status" value="1"/>
</dbReference>
<evidence type="ECO:0000259" key="20">
    <source>
        <dbReference type="PROSITE" id="PS51383"/>
    </source>
</evidence>
<feature type="binding site" evidence="17">
    <location>
        <position position="296"/>
    </location>
    <ligand>
        <name>(6S)-NADPHX</name>
        <dbReference type="ChEBI" id="CHEBI:64076"/>
    </ligand>
</feature>
<reference evidence="22 23" key="1">
    <citation type="submission" date="2018-07" db="EMBL/GenBank/DDBJ databases">
        <title>Genomic Encyclopedia of Type Strains, Phase IV (KMG-IV): sequencing the most valuable type-strain genomes for metagenomic binning, comparative biology and taxonomic classification.</title>
        <authorList>
            <person name="Goeker M."/>
        </authorList>
    </citation>
    <scope>NUCLEOTIDE SEQUENCE [LARGE SCALE GENOMIC DNA]</scope>
    <source>
        <strain evidence="22 23">DSM 26725</strain>
    </source>
</reference>
<dbReference type="HAMAP" id="MF_01966">
    <property type="entry name" value="NADHX_epimerase"/>
    <property type="match status" value="1"/>
</dbReference>
<comment type="cofactor">
    <cofactor evidence="17">
        <name>Mg(2+)</name>
        <dbReference type="ChEBI" id="CHEBI:18420"/>
    </cofactor>
</comment>
<feature type="binding site" evidence="18">
    <location>
        <begin position="119"/>
        <end position="125"/>
    </location>
    <ligand>
        <name>(6S)-NADPHX</name>
        <dbReference type="ChEBI" id="CHEBI:64076"/>
    </ligand>
</feature>
<keyword evidence="13" id="KW-0511">Multifunctional enzyme</keyword>
<dbReference type="GO" id="GO:0052856">
    <property type="term" value="F:NAD(P)HX epimerase activity"/>
    <property type="evidence" value="ECO:0007669"/>
    <property type="project" value="UniProtKB-UniRule"/>
</dbReference>
<dbReference type="EMBL" id="QRDP01000004">
    <property type="protein sequence ID" value="RED15428.1"/>
    <property type="molecule type" value="Genomic_DNA"/>
</dbReference>
<dbReference type="Pfam" id="PF03853">
    <property type="entry name" value="YjeF_N"/>
    <property type="match status" value="1"/>
</dbReference>
<dbReference type="Gene3D" id="3.40.50.10260">
    <property type="entry name" value="YjeF N-terminal domain"/>
    <property type="match status" value="1"/>
</dbReference>
<evidence type="ECO:0000256" key="12">
    <source>
        <dbReference type="ARBA" id="ARBA00023239"/>
    </source>
</evidence>
<keyword evidence="23" id="KW-1185">Reference proteome</keyword>
<evidence type="ECO:0000256" key="4">
    <source>
        <dbReference type="ARBA" id="ARBA00009524"/>
    </source>
</evidence>
<dbReference type="GO" id="GO:0046872">
    <property type="term" value="F:metal ion binding"/>
    <property type="evidence" value="ECO:0007669"/>
    <property type="project" value="UniProtKB-UniRule"/>
</dbReference>
<comment type="similarity">
    <text evidence="3 19">In the N-terminal section; belongs to the NnrE/AIBP family.</text>
</comment>
<comment type="similarity">
    <text evidence="18">Belongs to the NnrE/AIBP family.</text>
</comment>
<comment type="caution">
    <text evidence="18">Lacks conserved residue(s) required for the propagation of feature annotation.</text>
</comment>
<evidence type="ECO:0000256" key="7">
    <source>
        <dbReference type="ARBA" id="ARBA00022840"/>
    </source>
</evidence>
<comment type="catalytic activity">
    <reaction evidence="15 17 19">
        <text>(6S)-NADHX + ADP = AMP + phosphate + NADH + H(+)</text>
        <dbReference type="Rhea" id="RHEA:32223"/>
        <dbReference type="ChEBI" id="CHEBI:15378"/>
        <dbReference type="ChEBI" id="CHEBI:43474"/>
        <dbReference type="ChEBI" id="CHEBI:57945"/>
        <dbReference type="ChEBI" id="CHEBI:64074"/>
        <dbReference type="ChEBI" id="CHEBI:456215"/>
        <dbReference type="ChEBI" id="CHEBI:456216"/>
        <dbReference type="EC" id="4.2.1.136"/>
    </reaction>
</comment>
<dbReference type="NCBIfam" id="TIGR00197">
    <property type="entry name" value="yjeF_nterm"/>
    <property type="match status" value="1"/>
</dbReference>
<dbReference type="PIRSF" id="PIRSF017184">
    <property type="entry name" value="Nnr"/>
    <property type="match status" value="1"/>
</dbReference>
<proteinExistence type="inferred from homology"/>
<evidence type="ECO:0000256" key="17">
    <source>
        <dbReference type="HAMAP-Rule" id="MF_01965"/>
    </source>
</evidence>
<feature type="domain" description="YjeF N-terminal" evidence="21">
    <location>
        <begin position="12"/>
        <end position="205"/>
    </location>
</feature>
<dbReference type="InterPro" id="IPR030677">
    <property type="entry name" value="Nnr"/>
</dbReference>
<evidence type="ECO:0000256" key="16">
    <source>
        <dbReference type="ARBA" id="ARBA00049209"/>
    </source>
</evidence>
<keyword evidence="22" id="KW-0808">Transferase</keyword>
<comment type="catalytic activity">
    <reaction evidence="16 17 19">
        <text>(6S)-NADPHX + ADP = AMP + phosphate + NADPH + H(+)</text>
        <dbReference type="Rhea" id="RHEA:32235"/>
        <dbReference type="ChEBI" id="CHEBI:15378"/>
        <dbReference type="ChEBI" id="CHEBI:43474"/>
        <dbReference type="ChEBI" id="CHEBI:57783"/>
        <dbReference type="ChEBI" id="CHEBI:64076"/>
        <dbReference type="ChEBI" id="CHEBI:456215"/>
        <dbReference type="ChEBI" id="CHEBI:456216"/>
        <dbReference type="EC" id="4.2.1.136"/>
    </reaction>
</comment>
<evidence type="ECO:0000256" key="1">
    <source>
        <dbReference type="ARBA" id="ARBA00000013"/>
    </source>
</evidence>
<feature type="binding site" evidence="17">
    <location>
        <position position="347"/>
    </location>
    <ligand>
        <name>(6S)-NADPHX</name>
        <dbReference type="ChEBI" id="CHEBI:64076"/>
    </ligand>
</feature>
<dbReference type="PROSITE" id="PS01050">
    <property type="entry name" value="YJEF_C_2"/>
    <property type="match status" value="1"/>
</dbReference>
<dbReference type="PROSITE" id="PS51385">
    <property type="entry name" value="YJEF_N"/>
    <property type="match status" value="1"/>
</dbReference>
<comment type="similarity">
    <text evidence="4 19">In the C-terminal section; belongs to the NnrD/CARKD family.</text>
</comment>
<dbReference type="GO" id="GO:0016301">
    <property type="term" value="F:kinase activity"/>
    <property type="evidence" value="ECO:0007669"/>
    <property type="project" value="UniProtKB-KW"/>
</dbReference>
<dbReference type="GO" id="GO:0046496">
    <property type="term" value="P:nicotinamide nucleotide metabolic process"/>
    <property type="evidence" value="ECO:0007669"/>
    <property type="project" value="UniProtKB-UniRule"/>
</dbReference>
<comment type="function">
    <text evidence="17">Catalyzes the dehydration of the S-form of NAD(P)HX at the expense of ADP, which is converted to AMP. Together with NAD(P)HX epimerase, which catalyzes the epimerization of the S- and R-forms, the enzyme allows the repair of both epimers of NAD(P)HX, a damaged form of NAD(P)H that is a result of enzymatic or heat-dependent hydration.</text>
</comment>
<dbReference type="InterPro" id="IPR004443">
    <property type="entry name" value="YjeF_N_dom"/>
</dbReference>
<evidence type="ECO:0000256" key="2">
    <source>
        <dbReference type="ARBA" id="ARBA00000909"/>
    </source>
</evidence>
<dbReference type="AlphaFoldDB" id="A0A3D9FCN7"/>
<comment type="similarity">
    <text evidence="17">Belongs to the NnrD/CARKD family.</text>
</comment>
<dbReference type="InterPro" id="IPR036652">
    <property type="entry name" value="YjeF_N_dom_sf"/>
</dbReference>
<evidence type="ECO:0000256" key="19">
    <source>
        <dbReference type="PIRNR" id="PIRNR017184"/>
    </source>
</evidence>
<feature type="binding site" evidence="18">
    <location>
        <position position="115"/>
    </location>
    <ligand>
        <name>K(+)</name>
        <dbReference type="ChEBI" id="CHEBI:29103"/>
    </ligand>
</feature>
<comment type="catalytic activity">
    <reaction evidence="2 18 19">
        <text>(6R)-NADPHX = (6S)-NADPHX</text>
        <dbReference type="Rhea" id="RHEA:32227"/>
        <dbReference type="ChEBI" id="CHEBI:64076"/>
        <dbReference type="ChEBI" id="CHEBI:64077"/>
        <dbReference type="EC" id="5.1.99.6"/>
    </reaction>
</comment>
<comment type="catalytic activity">
    <reaction evidence="1 18 19">
        <text>(6R)-NADHX = (6S)-NADHX</text>
        <dbReference type="Rhea" id="RHEA:32215"/>
        <dbReference type="ChEBI" id="CHEBI:64074"/>
        <dbReference type="ChEBI" id="CHEBI:64075"/>
        <dbReference type="EC" id="5.1.99.6"/>
    </reaction>
</comment>
<feature type="binding site" evidence="18">
    <location>
        <position position="151"/>
    </location>
    <ligand>
        <name>K(+)</name>
        <dbReference type="ChEBI" id="CHEBI:29103"/>
    </ligand>
</feature>
<keyword evidence="7 17" id="KW-0067">ATP-binding</keyword>
<evidence type="ECO:0000256" key="5">
    <source>
        <dbReference type="ARBA" id="ARBA00022723"/>
    </source>
</evidence>
<dbReference type="GO" id="GO:0052855">
    <property type="term" value="F:ADP-dependent NAD(P)H-hydrate dehydratase activity"/>
    <property type="evidence" value="ECO:0007669"/>
    <property type="project" value="UniProtKB-UniRule"/>
</dbReference>
<comment type="caution">
    <text evidence="22">The sequence shown here is derived from an EMBL/GenBank/DDBJ whole genome shotgun (WGS) entry which is preliminary data.</text>
</comment>
<evidence type="ECO:0000256" key="6">
    <source>
        <dbReference type="ARBA" id="ARBA00022741"/>
    </source>
</evidence>
<dbReference type="HAMAP" id="MF_01965">
    <property type="entry name" value="NADHX_dehydratase"/>
    <property type="match status" value="1"/>
</dbReference>
<keyword evidence="5 18" id="KW-0479">Metal-binding</keyword>
<dbReference type="CDD" id="cd01171">
    <property type="entry name" value="YXKO-related"/>
    <property type="match status" value="1"/>
</dbReference>
<dbReference type="EC" id="5.1.99.6" evidence="19"/>
<comment type="subunit">
    <text evidence="17">Homotetramer.</text>
</comment>
<feature type="binding site" evidence="17">
    <location>
        <begin position="380"/>
        <end position="384"/>
    </location>
    <ligand>
        <name>AMP</name>
        <dbReference type="ChEBI" id="CHEBI:456215"/>
    </ligand>
</feature>
<dbReference type="InterPro" id="IPR017953">
    <property type="entry name" value="Carbohydrate_kinase_pred_CS"/>
</dbReference>
<dbReference type="GO" id="GO:0110051">
    <property type="term" value="P:metabolite repair"/>
    <property type="evidence" value="ECO:0007669"/>
    <property type="project" value="TreeGrafter"/>
</dbReference>
<evidence type="ECO:0000313" key="23">
    <source>
        <dbReference type="Proteomes" id="UP000256310"/>
    </source>
</evidence>
<dbReference type="EC" id="4.2.1.136" evidence="19"/>
<feature type="binding site" evidence="18">
    <location>
        <position position="148"/>
    </location>
    <ligand>
        <name>(6S)-NADPHX</name>
        <dbReference type="ChEBI" id="CHEBI:64076"/>
    </ligand>
</feature>
<feature type="domain" description="YjeF C-terminal" evidence="20">
    <location>
        <begin position="205"/>
        <end position="464"/>
    </location>
</feature>
<dbReference type="GO" id="GO:0005524">
    <property type="term" value="F:ATP binding"/>
    <property type="evidence" value="ECO:0007669"/>
    <property type="project" value="UniProtKB-UniRule"/>
</dbReference>
<dbReference type="Pfam" id="PF01256">
    <property type="entry name" value="Carb_kinase"/>
    <property type="match status" value="1"/>
</dbReference>
<protein>
    <recommendedName>
        <fullName evidence="19">Bifunctional NAD(P)H-hydrate repair enzyme</fullName>
    </recommendedName>
    <alternativeName>
        <fullName evidence="19">Nicotinamide nucleotide repair protein</fullName>
    </alternativeName>
    <domain>
        <recommendedName>
            <fullName evidence="19">ADP-dependent (S)-NAD(P)H-hydrate dehydratase</fullName>
            <ecNumber evidence="19">4.2.1.136</ecNumber>
        </recommendedName>
        <alternativeName>
            <fullName evidence="19">ADP-dependent NAD(P)HX dehydratase</fullName>
        </alternativeName>
    </domain>
    <domain>
        <recommendedName>
            <fullName evidence="19">NAD(P)H-hydrate epimerase</fullName>
            <ecNumber evidence="19">5.1.99.6</ecNumber>
        </recommendedName>
    </domain>
</protein>
<evidence type="ECO:0000256" key="18">
    <source>
        <dbReference type="HAMAP-Rule" id="MF_01966"/>
    </source>
</evidence>
<dbReference type="NCBIfam" id="TIGR00196">
    <property type="entry name" value="yjeF_cterm"/>
    <property type="match status" value="1"/>
</dbReference>
<evidence type="ECO:0000256" key="14">
    <source>
        <dbReference type="ARBA" id="ARBA00025153"/>
    </source>
</evidence>
<evidence type="ECO:0000256" key="9">
    <source>
        <dbReference type="ARBA" id="ARBA00022958"/>
    </source>
</evidence>
<comment type="cofactor">
    <cofactor evidence="18 19">
        <name>K(+)</name>
        <dbReference type="ChEBI" id="CHEBI:29103"/>
    </cofactor>
    <text evidence="18 19">Binds 1 potassium ion per subunit.</text>
</comment>
<keyword evidence="10 17" id="KW-0520">NAD</keyword>
<feature type="binding site" evidence="18">
    <location>
        <begin position="58"/>
        <end position="62"/>
    </location>
    <ligand>
        <name>(6S)-NADPHX</name>
        <dbReference type="ChEBI" id="CHEBI:64076"/>
    </ligand>
</feature>
<comment type="function">
    <text evidence="14 19">Bifunctional enzyme that catalyzes the epimerization of the S- and R-forms of NAD(P)HX and the dehydration of the S-form of NAD(P)HX at the expense of ADP, which is converted to AMP. This allows the repair of both epimers of NAD(P)HX, a damaged form of NAD(P)H that is a result of enzymatic or heat-dependent hydration.</text>
</comment>
<dbReference type="InterPro" id="IPR000631">
    <property type="entry name" value="CARKD"/>
</dbReference>
<name>A0A3D9FCN7_9SPHN</name>
<dbReference type="OrthoDB" id="9806925at2"/>
<comment type="function">
    <text evidence="18">Catalyzes the epimerization of the S- and R-forms of NAD(P)HX, a damaged form of NAD(P)H that is a result of enzymatic or heat-dependent hydration. This is a prerequisite for the S-specific NAD(P)H-hydrate dehydratase to allow the repair of both epimers of NAD(P)HX.</text>
</comment>
<evidence type="ECO:0000259" key="21">
    <source>
        <dbReference type="PROSITE" id="PS51385"/>
    </source>
</evidence>
<keyword evidence="6 17" id="KW-0547">Nucleotide-binding</keyword>
<keyword evidence="12 17" id="KW-0456">Lyase</keyword>
<dbReference type="PANTHER" id="PTHR12592">
    <property type="entry name" value="ATP-DEPENDENT (S)-NAD(P)H-HYDRATE DEHYDRATASE FAMILY MEMBER"/>
    <property type="match status" value="1"/>
</dbReference>
<dbReference type="SUPFAM" id="SSF53613">
    <property type="entry name" value="Ribokinase-like"/>
    <property type="match status" value="1"/>
</dbReference>
<evidence type="ECO:0000256" key="11">
    <source>
        <dbReference type="ARBA" id="ARBA00023235"/>
    </source>
</evidence>
<feature type="binding site" evidence="17">
    <location>
        <position position="238"/>
    </location>
    <ligand>
        <name>(6S)-NADPHX</name>
        <dbReference type="ChEBI" id="CHEBI:64076"/>
    </ligand>
</feature>
<feature type="binding site" evidence="17">
    <location>
        <position position="409"/>
    </location>
    <ligand>
        <name>AMP</name>
        <dbReference type="ChEBI" id="CHEBI:456215"/>
    </ligand>
</feature>
<evidence type="ECO:0000256" key="10">
    <source>
        <dbReference type="ARBA" id="ARBA00023027"/>
    </source>
</evidence>
<dbReference type="PROSITE" id="PS51383">
    <property type="entry name" value="YJEF_C_3"/>
    <property type="match status" value="1"/>
</dbReference>
<feature type="binding site" evidence="17">
    <location>
        <position position="410"/>
    </location>
    <ligand>
        <name>(6S)-NADPHX</name>
        <dbReference type="ChEBI" id="CHEBI:64076"/>
    </ligand>
</feature>
<evidence type="ECO:0000256" key="13">
    <source>
        <dbReference type="ARBA" id="ARBA00023268"/>
    </source>
</evidence>
<keyword evidence="11 18" id="KW-0413">Isomerase</keyword>
<evidence type="ECO:0000256" key="3">
    <source>
        <dbReference type="ARBA" id="ARBA00006001"/>
    </source>
</evidence>
<feature type="binding site" evidence="18">
    <location>
        <position position="59"/>
    </location>
    <ligand>
        <name>K(+)</name>
        <dbReference type="ChEBI" id="CHEBI:29103"/>
    </ligand>
</feature>